<proteinExistence type="predicted"/>
<dbReference type="Proteomes" id="UP001165122">
    <property type="component" value="Unassembled WGS sequence"/>
</dbReference>
<gene>
    <name evidence="1" type="ORF">TrLO_g4926</name>
</gene>
<comment type="caution">
    <text evidence="1">The sequence shown here is derived from an EMBL/GenBank/DDBJ whole genome shotgun (WGS) entry which is preliminary data.</text>
</comment>
<organism evidence="1 2">
    <name type="scientific">Triparma laevis f. longispina</name>
    <dbReference type="NCBI Taxonomy" id="1714387"/>
    <lineage>
        <taxon>Eukaryota</taxon>
        <taxon>Sar</taxon>
        <taxon>Stramenopiles</taxon>
        <taxon>Ochrophyta</taxon>
        <taxon>Bolidophyceae</taxon>
        <taxon>Parmales</taxon>
        <taxon>Triparmaceae</taxon>
        <taxon>Triparma</taxon>
    </lineage>
</organism>
<protein>
    <submittedName>
        <fullName evidence="1">Uncharacterized protein</fullName>
    </submittedName>
</protein>
<dbReference type="EMBL" id="BRXW01000034">
    <property type="protein sequence ID" value="GMI01470.1"/>
    <property type="molecule type" value="Genomic_DNA"/>
</dbReference>
<evidence type="ECO:0000313" key="1">
    <source>
        <dbReference type="EMBL" id="GMI01470.1"/>
    </source>
</evidence>
<reference evidence="2" key="1">
    <citation type="journal article" date="2023" name="Commun. Biol.">
        <title>Genome analysis of Parmales, the sister group of diatoms, reveals the evolutionary specialization of diatoms from phago-mixotrophs to photoautotrophs.</title>
        <authorList>
            <person name="Ban H."/>
            <person name="Sato S."/>
            <person name="Yoshikawa S."/>
            <person name="Yamada K."/>
            <person name="Nakamura Y."/>
            <person name="Ichinomiya M."/>
            <person name="Sato N."/>
            <person name="Blanc-Mathieu R."/>
            <person name="Endo H."/>
            <person name="Kuwata A."/>
            <person name="Ogata H."/>
        </authorList>
    </citation>
    <scope>NUCLEOTIDE SEQUENCE [LARGE SCALE GENOMIC DNA]</scope>
    <source>
        <strain evidence="2">NIES 3700</strain>
    </source>
</reference>
<accession>A0A9W7C952</accession>
<keyword evidence="2" id="KW-1185">Reference proteome</keyword>
<evidence type="ECO:0000313" key="2">
    <source>
        <dbReference type="Proteomes" id="UP001165122"/>
    </source>
</evidence>
<sequence length="72" mass="7990">MGGETILRQIIRITSSEDLEKLKALQKLTSPSFFNDVPLLASVDRRILELLSQTSSSKISKGKKKGKKTRSS</sequence>
<name>A0A9W7C952_9STRA</name>
<dbReference type="AlphaFoldDB" id="A0A9W7C952"/>